<evidence type="ECO:0000313" key="3">
    <source>
        <dbReference type="Proteomes" id="UP000245059"/>
    </source>
</evidence>
<protein>
    <submittedName>
        <fullName evidence="1">Uncharacterized protein</fullName>
    </submittedName>
</protein>
<evidence type="ECO:0000313" key="1">
    <source>
        <dbReference type="EMBL" id="PWD83342.1"/>
    </source>
</evidence>
<reference evidence="1" key="1">
    <citation type="journal article" date="2018" name="Genome Announc.">
        <title>Ignatzschineria cameli sp. nov., isolated from necrotic foot tissue of dromedaries (Camelus dromedarius) and associated maggots (Wohlfahrtia species) in Dubai.</title>
        <authorList>
            <person name="Tsang C.C."/>
            <person name="Tang J.Y."/>
            <person name="Fong J.Y."/>
            <person name="Kinne J."/>
            <person name="Lee H.H."/>
            <person name="Joseph M."/>
            <person name="Jose S."/>
            <person name="Schuster R.K."/>
            <person name="Tang Y."/>
            <person name="Sivakumar S."/>
            <person name="Chen J.H."/>
            <person name="Teng J.L."/>
            <person name="Lau S.K."/>
            <person name="Wernery U."/>
            <person name="Woo P.C."/>
        </authorList>
    </citation>
    <scope>NUCLEOTIDE SEQUENCE</scope>
    <source>
        <strain evidence="1">UAE-HKU57</strain>
        <strain evidence="2">UAE-HKU58</strain>
    </source>
</reference>
<evidence type="ECO:0000313" key="4">
    <source>
        <dbReference type="Proteomes" id="UP000245217"/>
    </source>
</evidence>
<comment type="caution">
    <text evidence="1">The sequence shown here is derived from an EMBL/GenBank/DDBJ whole genome shotgun (WGS) entry which is preliminary data.</text>
</comment>
<dbReference type="EMBL" id="QEWV01000016">
    <property type="protein sequence ID" value="PWD89334.1"/>
    <property type="molecule type" value="Genomic_DNA"/>
</dbReference>
<dbReference type="EMBL" id="QEWW01000013">
    <property type="protein sequence ID" value="PWD83342.1"/>
    <property type="molecule type" value="Genomic_DNA"/>
</dbReference>
<keyword evidence="4" id="KW-1185">Reference proteome</keyword>
<organism evidence="1 3">
    <name type="scientific">Ignatzschineria cameli</name>
    <dbReference type="NCBI Taxonomy" id="2182793"/>
    <lineage>
        <taxon>Bacteria</taxon>
        <taxon>Pseudomonadati</taxon>
        <taxon>Pseudomonadota</taxon>
        <taxon>Gammaproteobacteria</taxon>
        <taxon>Cardiobacteriales</taxon>
        <taxon>Ignatzschineriaceae</taxon>
        <taxon>Ignatzschineria</taxon>
    </lineage>
</organism>
<evidence type="ECO:0000313" key="2">
    <source>
        <dbReference type="EMBL" id="PWD89334.1"/>
    </source>
</evidence>
<sequence>MLSYIFFILNNVFNDILDVILNDILNDIFKDVFKALLIRISENLEFVIDRKIPLGSFFVDDKESKRESKRERKR</sequence>
<proteinExistence type="predicted"/>
<dbReference type="Proteomes" id="UP000245059">
    <property type="component" value="Unassembled WGS sequence"/>
</dbReference>
<dbReference type="Proteomes" id="UP000245217">
    <property type="component" value="Unassembled WGS sequence"/>
</dbReference>
<dbReference type="AlphaFoldDB" id="A0A2U2AKL8"/>
<gene>
    <name evidence="1" type="ORF">DC077_10015</name>
    <name evidence="2" type="ORF">DC078_09890</name>
</gene>
<name>A0A2U2AKL8_9GAMM</name>
<reference evidence="3 4" key="2">
    <citation type="submission" date="2018-05" db="EMBL/GenBank/DDBJ databases">
        <title>Ignatzschineria dubaiensis sp. nov., isolated from necrotic foot tissues of dromedaries (Camelus dromedarius) and associated maggots in Dubai, United Arab Emirates.</title>
        <authorList>
            <person name="Tsang C.C."/>
            <person name="Tang J.Y.M."/>
            <person name="Fong J.Y.H."/>
            <person name="Kinne J."/>
            <person name="Lee H.H."/>
            <person name="Joseph M."/>
            <person name="Jose S."/>
            <person name="Schuster R.K."/>
            <person name="Tang Y."/>
            <person name="Sivakumar S."/>
            <person name="Chen J.H.K."/>
            <person name="Teng J.L.L."/>
            <person name="Lau S.K.P."/>
            <person name="Wernery U."/>
            <person name="Woo P.C.Y."/>
        </authorList>
    </citation>
    <scope>NUCLEOTIDE SEQUENCE [LARGE SCALE GENOMIC DNA]</scope>
    <source>
        <strain evidence="3">UAE-HKU57</strain>
        <strain evidence="4">UAE-HKU58</strain>
    </source>
</reference>
<accession>A0A2U2AKL8</accession>